<dbReference type="AlphaFoldDB" id="A0A0C2Y0F7"/>
<name>A0A0C2Y0F7_HEBCY</name>
<dbReference type="EMBL" id="KN831776">
    <property type="protein sequence ID" value="KIM43353.1"/>
    <property type="molecule type" value="Genomic_DNA"/>
</dbReference>
<dbReference type="OrthoDB" id="2368680at2759"/>
<keyword evidence="2" id="KW-1185">Reference proteome</keyword>
<sequence>MPVSVKKTPEVQQTTDSPPSIFSPLHFLRESTILLGPISLPPSVAQRRHIPRLSLVLSGISLQDLRTCALVSRSFRYAGIFFHPYLSAFHQLSRKFAGARLQTILLCHSSKMTNFWPYLHLREQEMSSRKRIYEASFLGRALKGRFSIANSLWSSPDNDKQIIIAIRFLLTKLFFLVSLGHGGEEPGMGKCAGVVRDAQEIVKGEIWRITFHSSSGIRFFHIIEATCEVVGEATQGSQTTGAGSPSINLRADWSSYIANFLENTSVRSRPDAIQGCSSLVDHLQWTNHEEYTQGISQLWLARVKNEGNVGIAKLTCAQRYVLACVAFLSSFPLSPFLMPPYSVSGPWLSAHRMLQDFNGLPDGLQPVKESKHHRVNLFLPAHHHVESVHFTSSNGSPLHPALAIVQTPGREYFILKDNGMQVGCEEEGVAEVWMQIIGCSQTGCAT</sequence>
<evidence type="ECO:0000313" key="1">
    <source>
        <dbReference type="EMBL" id="KIM43353.1"/>
    </source>
</evidence>
<organism evidence="1 2">
    <name type="scientific">Hebeloma cylindrosporum</name>
    <dbReference type="NCBI Taxonomy" id="76867"/>
    <lineage>
        <taxon>Eukaryota</taxon>
        <taxon>Fungi</taxon>
        <taxon>Dikarya</taxon>
        <taxon>Basidiomycota</taxon>
        <taxon>Agaricomycotina</taxon>
        <taxon>Agaricomycetes</taxon>
        <taxon>Agaricomycetidae</taxon>
        <taxon>Agaricales</taxon>
        <taxon>Agaricineae</taxon>
        <taxon>Hymenogastraceae</taxon>
        <taxon>Hebeloma</taxon>
    </lineage>
</organism>
<gene>
    <name evidence="1" type="ORF">M413DRAFT_69460</name>
</gene>
<dbReference type="Proteomes" id="UP000053424">
    <property type="component" value="Unassembled WGS sequence"/>
</dbReference>
<dbReference type="STRING" id="686832.A0A0C2Y0F7"/>
<evidence type="ECO:0008006" key="3">
    <source>
        <dbReference type="Google" id="ProtNLM"/>
    </source>
</evidence>
<accession>A0A0C2Y0F7</accession>
<protein>
    <recommendedName>
        <fullName evidence="3">F-box domain-containing protein</fullName>
    </recommendedName>
</protein>
<proteinExistence type="predicted"/>
<dbReference type="HOGENOM" id="CLU_654006_0_0_1"/>
<reference evidence="1 2" key="1">
    <citation type="submission" date="2014-04" db="EMBL/GenBank/DDBJ databases">
        <authorList>
            <consortium name="DOE Joint Genome Institute"/>
            <person name="Kuo A."/>
            <person name="Gay G."/>
            <person name="Dore J."/>
            <person name="Kohler A."/>
            <person name="Nagy L.G."/>
            <person name="Floudas D."/>
            <person name="Copeland A."/>
            <person name="Barry K.W."/>
            <person name="Cichocki N."/>
            <person name="Veneault-Fourrey C."/>
            <person name="LaButti K."/>
            <person name="Lindquist E.A."/>
            <person name="Lipzen A."/>
            <person name="Lundell T."/>
            <person name="Morin E."/>
            <person name="Murat C."/>
            <person name="Sun H."/>
            <person name="Tunlid A."/>
            <person name="Henrissat B."/>
            <person name="Grigoriev I.V."/>
            <person name="Hibbett D.S."/>
            <person name="Martin F."/>
            <person name="Nordberg H.P."/>
            <person name="Cantor M.N."/>
            <person name="Hua S.X."/>
        </authorList>
    </citation>
    <scope>NUCLEOTIDE SEQUENCE [LARGE SCALE GENOMIC DNA]</scope>
    <source>
        <strain evidence="2">h7</strain>
    </source>
</reference>
<evidence type="ECO:0000313" key="2">
    <source>
        <dbReference type="Proteomes" id="UP000053424"/>
    </source>
</evidence>
<reference evidence="2" key="2">
    <citation type="submission" date="2015-01" db="EMBL/GenBank/DDBJ databases">
        <title>Evolutionary Origins and Diversification of the Mycorrhizal Mutualists.</title>
        <authorList>
            <consortium name="DOE Joint Genome Institute"/>
            <consortium name="Mycorrhizal Genomics Consortium"/>
            <person name="Kohler A."/>
            <person name="Kuo A."/>
            <person name="Nagy L.G."/>
            <person name="Floudas D."/>
            <person name="Copeland A."/>
            <person name="Barry K.W."/>
            <person name="Cichocki N."/>
            <person name="Veneault-Fourrey C."/>
            <person name="LaButti K."/>
            <person name="Lindquist E.A."/>
            <person name="Lipzen A."/>
            <person name="Lundell T."/>
            <person name="Morin E."/>
            <person name="Murat C."/>
            <person name="Riley R."/>
            <person name="Ohm R."/>
            <person name="Sun H."/>
            <person name="Tunlid A."/>
            <person name="Henrissat B."/>
            <person name="Grigoriev I.V."/>
            <person name="Hibbett D.S."/>
            <person name="Martin F."/>
        </authorList>
    </citation>
    <scope>NUCLEOTIDE SEQUENCE [LARGE SCALE GENOMIC DNA]</scope>
    <source>
        <strain evidence="2">h7</strain>
    </source>
</reference>